<dbReference type="RefSeq" id="WP_227601259.1">
    <property type="nucleotide sequence ID" value="NZ_JAJEPX010000075.1"/>
</dbReference>
<keyword evidence="7" id="KW-1185">Reference proteome</keyword>
<dbReference type="InterPro" id="IPR055267">
    <property type="entry name" value="Aerolysin-like_C"/>
</dbReference>
<name>A0AAW4W2G1_9FIRM</name>
<feature type="signal peptide" evidence="4">
    <location>
        <begin position="1"/>
        <end position="31"/>
    </location>
</feature>
<dbReference type="InterPro" id="IPR044060">
    <property type="entry name" value="Bacterial_rp_domain"/>
</dbReference>
<evidence type="ECO:0000259" key="5">
    <source>
        <dbReference type="PROSITE" id="PS51272"/>
    </source>
</evidence>
<comment type="caution">
    <text evidence="6">The sequence shown here is derived from an EMBL/GenBank/DDBJ whole genome shotgun (WGS) entry which is preliminary data.</text>
</comment>
<feature type="domain" description="SLH" evidence="5">
    <location>
        <begin position="1171"/>
        <end position="1234"/>
    </location>
</feature>
<protein>
    <submittedName>
        <fullName evidence="6">S-layer homology domain-containing protein</fullName>
    </submittedName>
</protein>
<dbReference type="SUPFAM" id="SSF56973">
    <property type="entry name" value="Aerolisin/ETX pore-forming domain"/>
    <property type="match status" value="1"/>
</dbReference>
<dbReference type="Pfam" id="PF01117">
    <property type="entry name" value="Aerolysin"/>
    <property type="match status" value="1"/>
</dbReference>
<proteinExistence type="inferred from homology"/>
<feature type="domain" description="SLH" evidence="5">
    <location>
        <begin position="1235"/>
        <end position="1290"/>
    </location>
</feature>
<reference evidence="6 7" key="1">
    <citation type="submission" date="2021-10" db="EMBL/GenBank/DDBJ databases">
        <title>Anaerobic single-cell dispensing facilitates the cultivation of human gut bacteria.</title>
        <authorList>
            <person name="Afrizal A."/>
        </authorList>
    </citation>
    <scope>NUCLEOTIDE SEQUENCE [LARGE SCALE GENOMIC DNA]</scope>
    <source>
        <strain evidence="6 7">CLA-AA-H270</strain>
    </source>
</reference>
<gene>
    <name evidence="6" type="ORF">LKD22_12455</name>
</gene>
<dbReference type="EMBL" id="JAJEPX010000075">
    <property type="protein sequence ID" value="MCC2177922.1"/>
    <property type="molecule type" value="Genomic_DNA"/>
</dbReference>
<evidence type="ECO:0000256" key="2">
    <source>
        <dbReference type="ARBA" id="ARBA00022737"/>
    </source>
</evidence>
<keyword evidence="4" id="KW-0732">Signal</keyword>
<sequence>MSKKQMIRRRGLCGLLAVAMCIGVLPPTAGAAVTAENDWEIFDASDTYNLPSTQEQILQEMIQNPKFAEQWAAIANDILPAQFYADDDVGRKYFDYKDFTADSYSADNLKYTDKGLRDAVTKAVDNSGLRDGSGVIDKLPEGEFPVFYASTYETQGYSSQSGQYNGYHGTGYGYYVQAFYDFEIQGIADRFETPSIAADDTTASLEQKGYQFNLGGSSDSYKVTAENRNDFENTVEKSYTYEKSTTTSTTVSNTYSQNWTEETTVGVEFSVPVLAALSPTAKVEQSFSYSYGMEKTYESSKEESYAQSITDTISVPLPAHTGLDINVDVTDLQTTIPYTGAVRIKYKTMLIYVTGCYLDGKSQGHKWYSYKGDGRKSGVYTFGRNGLSAIEDLDARIQNRDVSGYDPDGLDMNTLYQGAFKTAADQLRSGQPVAPYFGSFHYTSKNTVITPQKVYPIYALDRLVPDTEQVSLYEQQSLRLDSIKVEAKNEHDVDWYGFNPRLSGEWTVVDEGLNDASEYAEVTTNRNGYPVLNALKPNDGAQLFLRYQPKDTIETTDDFNSELIELTILPVVLSSVTVEGSFEPFYFNDGSNTADVSSLTVTAKDEDGNDFDVTGKVKWYAEANDDITVDETTGSIEFTAPGTYQVYAVVNGMESNRVPLQVLPERQLDTLTVNGTIPNLIYNDDTANTFDLSTLNVEAKDQYGEDLTLDDGLFEWRLATDKGYAEISGSVITGLVVGTDTVTLYYPVGQDEQSETVYRTAQPLPVQVTAKPYLNELYYNDGAPAAVEGAEYDLSRIPLLARDQHGNPCGIPSDIEWTLADTNQTNATIENGKLLVAVGSVPDASYADVILEASSASAGKTAKNVVVKVEQQPTLKTIRADMKDGFVLRLDENAVLADQFTAAGYDQYGREMTGGSFEWVTSKPDVVSLENGTLKALKEDSTEIYARSGDIESNHLTLTVTAPRRLTAITADGVPSSVRKNAALDLSTVKVTTLDQFGTAFTAEELAAYPASVRWTLEKNDTHAVISGNTLSFGDQDGTMTLICAAVNADTNVIVEKKIIIRITDSTSGGGSSGGGGGGGGGGSVSIPDTKIPTGIYEHGTVTVSPESASKGDTVTITATPDKGYVLESLTVLDKDGKALELTDKGSGKYTFTMPAGKVTVKAVFMDDNTMLNFFTDVHAEDYYYDAVLWAAQEGITGGMSDTLFAPNAACTRAQIVTFLWRTAGSPEPKALSSFADVPADAYYAKAVAWAVENGITEGTSDTTFAPGTICTRAHGVTFLYRAAKATASVGASAFTDVADSAYYADAVKWATEQGITKGISITLFGPDETCTRAQIITFLYRMYGSK</sequence>
<comment type="similarity">
    <text evidence="1">Belongs to the aerolysin family.</text>
</comment>
<dbReference type="Gene3D" id="2.60.40.1080">
    <property type="match status" value="2"/>
</dbReference>
<keyword evidence="3" id="KW-1015">Disulfide bond</keyword>
<dbReference type="Proteomes" id="UP001298753">
    <property type="component" value="Unassembled WGS sequence"/>
</dbReference>
<feature type="chain" id="PRO_5043363701" evidence="4">
    <location>
        <begin position="32"/>
        <end position="1347"/>
    </location>
</feature>
<feature type="domain" description="SLH" evidence="5">
    <location>
        <begin position="1291"/>
        <end position="1347"/>
    </location>
</feature>
<organism evidence="6 7">
    <name type="scientific">Agathobaculum butyriciproducens</name>
    <dbReference type="NCBI Taxonomy" id="1628085"/>
    <lineage>
        <taxon>Bacteria</taxon>
        <taxon>Bacillati</taxon>
        <taxon>Bacillota</taxon>
        <taxon>Clostridia</taxon>
        <taxon>Eubacteriales</taxon>
        <taxon>Butyricicoccaceae</taxon>
        <taxon>Agathobaculum</taxon>
    </lineage>
</organism>
<evidence type="ECO:0000313" key="7">
    <source>
        <dbReference type="Proteomes" id="UP001298753"/>
    </source>
</evidence>
<dbReference type="InterPro" id="IPR001119">
    <property type="entry name" value="SLH_dom"/>
</dbReference>
<dbReference type="Pfam" id="PF18998">
    <property type="entry name" value="Flg_new_2"/>
    <property type="match status" value="1"/>
</dbReference>
<dbReference type="Pfam" id="PF00395">
    <property type="entry name" value="SLH"/>
    <property type="match status" value="3"/>
</dbReference>
<dbReference type="Gene3D" id="2.170.15.10">
    <property type="entry name" value="Proaerolysin, chain A, domain 3"/>
    <property type="match status" value="1"/>
</dbReference>
<evidence type="ECO:0000256" key="4">
    <source>
        <dbReference type="SAM" id="SignalP"/>
    </source>
</evidence>
<evidence type="ECO:0000256" key="3">
    <source>
        <dbReference type="ARBA" id="ARBA00023157"/>
    </source>
</evidence>
<evidence type="ECO:0000313" key="6">
    <source>
        <dbReference type="EMBL" id="MCC2177922.1"/>
    </source>
</evidence>
<dbReference type="GeneID" id="98659123"/>
<accession>A0AAW4W2G1</accession>
<dbReference type="PROSITE" id="PS51272">
    <property type="entry name" value="SLH"/>
    <property type="match status" value="3"/>
</dbReference>
<evidence type="ECO:0000256" key="1">
    <source>
        <dbReference type="ARBA" id="ARBA00009831"/>
    </source>
</evidence>
<keyword evidence="2" id="KW-0677">Repeat</keyword>